<evidence type="ECO:0000256" key="3">
    <source>
        <dbReference type="RuleBase" id="RU003694"/>
    </source>
</evidence>
<proteinExistence type="inferred from homology"/>
<feature type="domain" description="Ketosynthase family 3 (KS3)" evidence="4">
    <location>
        <begin position="1"/>
        <end position="244"/>
    </location>
</feature>
<keyword evidence="1" id="KW-0596">Phosphopantetheine</keyword>
<dbReference type="CDD" id="cd00833">
    <property type="entry name" value="PKS"/>
    <property type="match status" value="1"/>
</dbReference>
<evidence type="ECO:0000256" key="2">
    <source>
        <dbReference type="ARBA" id="ARBA00022553"/>
    </source>
</evidence>
<dbReference type="GO" id="GO:0004312">
    <property type="term" value="F:fatty acid synthase activity"/>
    <property type="evidence" value="ECO:0007669"/>
    <property type="project" value="TreeGrafter"/>
</dbReference>
<dbReference type="EMBL" id="MABQ02000001">
    <property type="protein sequence ID" value="PCD46552.1"/>
    <property type="molecule type" value="Genomic_DNA"/>
</dbReference>
<dbReference type="Proteomes" id="UP000219602">
    <property type="component" value="Chromosome 1"/>
</dbReference>
<dbReference type="InterPro" id="IPR016039">
    <property type="entry name" value="Thiolase-like"/>
</dbReference>
<evidence type="ECO:0000259" key="4">
    <source>
        <dbReference type="PROSITE" id="PS52004"/>
    </source>
</evidence>
<gene>
    <name evidence="5" type="ORF">AU210_001955</name>
</gene>
<name>A0A2H3IDD2_FUSOX</name>
<dbReference type="SUPFAM" id="SSF53901">
    <property type="entry name" value="Thiolase-like"/>
    <property type="match status" value="1"/>
</dbReference>
<dbReference type="SMART" id="SM00825">
    <property type="entry name" value="PKS_KS"/>
    <property type="match status" value="1"/>
</dbReference>
<comment type="caution">
    <text evidence="5">The sequence shown here is derived from an EMBL/GenBank/DDBJ whole genome shotgun (WGS) entry which is preliminary data.</text>
</comment>
<reference evidence="5 6" key="2">
    <citation type="journal article" date="2017" name="Sci. Rep.">
        <title>A mobile pathogenicity chromosome in Fusarium oxysporum for infection of multiple cucurbit species.</title>
        <authorList>
            <person name="van Dam P."/>
            <person name="Fokkens L."/>
            <person name="Ayukawa Y."/>
            <person name="van der Gragt M."/>
            <person name="Ter Horst A."/>
            <person name="Brankovics B."/>
            <person name="Houterman P.M."/>
            <person name="Arie T."/>
            <person name="Rep M."/>
        </authorList>
    </citation>
    <scope>NUCLEOTIDE SEQUENCE [LARGE SCALE GENOMIC DNA]</scope>
    <source>
        <strain evidence="5 6">Forc016</strain>
    </source>
</reference>
<dbReference type="InterPro" id="IPR014030">
    <property type="entry name" value="Ketoacyl_synth_N"/>
</dbReference>
<dbReference type="STRING" id="327505.A0A2H3IDD2"/>
<keyword evidence="3" id="KW-0808">Transferase</keyword>
<dbReference type="PANTHER" id="PTHR43775">
    <property type="entry name" value="FATTY ACID SYNTHASE"/>
    <property type="match status" value="1"/>
</dbReference>
<accession>A0A2H3IDD2</accession>
<dbReference type="InterPro" id="IPR050091">
    <property type="entry name" value="PKS_NRPS_Biosynth_Enz"/>
</dbReference>
<dbReference type="PANTHER" id="PTHR43775:SF29">
    <property type="entry name" value="ASPERFURANONE POLYKETIDE SYNTHASE AFOG-RELATED"/>
    <property type="match status" value="1"/>
</dbReference>
<comment type="similarity">
    <text evidence="3">Belongs to the thiolase-like superfamily. Beta-ketoacyl-ACP synthases family.</text>
</comment>
<dbReference type="Pfam" id="PF00109">
    <property type="entry name" value="ketoacyl-synt"/>
    <property type="match status" value="1"/>
</dbReference>
<keyword evidence="2" id="KW-0597">Phosphoprotein</keyword>
<evidence type="ECO:0000313" key="5">
    <source>
        <dbReference type="EMBL" id="PCD46552.1"/>
    </source>
</evidence>
<evidence type="ECO:0000313" key="6">
    <source>
        <dbReference type="Proteomes" id="UP000219602"/>
    </source>
</evidence>
<dbReference type="Gene3D" id="3.40.47.10">
    <property type="match status" value="1"/>
</dbReference>
<evidence type="ECO:0000256" key="1">
    <source>
        <dbReference type="ARBA" id="ARBA00022450"/>
    </source>
</evidence>
<dbReference type="AlphaFoldDB" id="A0A2H3IDD2"/>
<dbReference type="PROSITE" id="PS52004">
    <property type="entry name" value="KS3_2"/>
    <property type="match status" value="1"/>
</dbReference>
<dbReference type="Pfam" id="PF02801">
    <property type="entry name" value="Ketoacyl-synt_C"/>
    <property type="match status" value="1"/>
</dbReference>
<organism evidence="5 6">
    <name type="scientific">Fusarium oxysporum f. sp. radicis-cucumerinum</name>
    <dbReference type="NCBI Taxonomy" id="327505"/>
    <lineage>
        <taxon>Eukaryota</taxon>
        <taxon>Fungi</taxon>
        <taxon>Dikarya</taxon>
        <taxon>Ascomycota</taxon>
        <taxon>Pezizomycotina</taxon>
        <taxon>Sordariomycetes</taxon>
        <taxon>Hypocreomycetidae</taxon>
        <taxon>Hypocreales</taxon>
        <taxon>Nectriaceae</taxon>
        <taxon>Fusarium</taxon>
        <taxon>Fusarium oxysporum species complex</taxon>
    </lineage>
</organism>
<dbReference type="InterPro" id="IPR020841">
    <property type="entry name" value="PKS_Beta-ketoAc_synthase_dom"/>
</dbReference>
<reference evidence="5 6" key="1">
    <citation type="journal article" date="2016" name="Environ. Microbiol.">
        <title>Effector profiles distinguish formae speciales of Fusarium oxysporum.</title>
        <authorList>
            <person name="van Dam P."/>
            <person name="Fokkens L."/>
            <person name="Schmidt S.M."/>
            <person name="Linmans J.H."/>
            <person name="Kistler H.C."/>
            <person name="Ma L.J."/>
            <person name="Rep M."/>
        </authorList>
    </citation>
    <scope>NUCLEOTIDE SEQUENCE [LARGE SCALE GENOMIC DNA]</scope>
    <source>
        <strain evidence="5 6">Forc016</strain>
    </source>
</reference>
<dbReference type="InterPro" id="IPR014031">
    <property type="entry name" value="Ketoacyl_synth_C"/>
</dbReference>
<protein>
    <recommendedName>
        <fullName evidence="4">Ketosynthase family 3 (KS3) domain-containing protein</fullName>
    </recommendedName>
</protein>
<dbReference type="GO" id="GO:0006633">
    <property type="term" value="P:fatty acid biosynthetic process"/>
    <property type="evidence" value="ECO:0007669"/>
    <property type="project" value="TreeGrafter"/>
</dbReference>
<dbReference type="GO" id="GO:0044550">
    <property type="term" value="P:secondary metabolite biosynthetic process"/>
    <property type="evidence" value="ECO:0007669"/>
    <property type="project" value="TreeGrafter"/>
</dbReference>
<sequence length="244" mass="27221">MACKALKSGDASCVLANQGFLSPDGVCYSFDERVNGYARGEGVIAVVLKPVQAAIENGDMIRGVIRSIGSNQDGHTPILTQPSSQSQEDLIRHVYTQAGLSMSETRYVEAHGTDTPVGDPIKRPNPEMRLVTRDHQFQDDEDNFSDRHYRVSYRSPSSSRAGREAIIIRRPSSNSDERYGKDKAVRPTQTDLDAIYNSIHSKDVTVHLELDIVSDLDDELEEFNRLVRQGWFIPDSQEDPSDPL</sequence>